<organism evidence="1">
    <name type="scientific">marine sediment metagenome</name>
    <dbReference type="NCBI Taxonomy" id="412755"/>
    <lineage>
        <taxon>unclassified sequences</taxon>
        <taxon>metagenomes</taxon>
        <taxon>ecological metagenomes</taxon>
    </lineage>
</organism>
<reference evidence="1" key="1">
    <citation type="journal article" date="2015" name="Nature">
        <title>Complex archaea that bridge the gap between prokaryotes and eukaryotes.</title>
        <authorList>
            <person name="Spang A."/>
            <person name="Saw J.H."/>
            <person name="Jorgensen S.L."/>
            <person name="Zaremba-Niedzwiedzka K."/>
            <person name="Martijn J."/>
            <person name="Lind A.E."/>
            <person name="van Eijk R."/>
            <person name="Schleper C."/>
            <person name="Guy L."/>
            <person name="Ettema T.J."/>
        </authorList>
    </citation>
    <scope>NUCLEOTIDE SEQUENCE</scope>
</reference>
<proteinExistence type="predicted"/>
<sequence length="39" mass="4114">MTSDDEPAKGEMIDGLGKSVGPEIALSVARLDQRPLMKG</sequence>
<dbReference type="EMBL" id="LAZR01031582">
    <property type="protein sequence ID" value="KKL53337.1"/>
    <property type="molecule type" value="Genomic_DNA"/>
</dbReference>
<dbReference type="AlphaFoldDB" id="A0A0F9FQP1"/>
<gene>
    <name evidence="1" type="ORF">LCGC14_2276460</name>
</gene>
<comment type="caution">
    <text evidence="1">The sequence shown here is derived from an EMBL/GenBank/DDBJ whole genome shotgun (WGS) entry which is preliminary data.</text>
</comment>
<protein>
    <submittedName>
        <fullName evidence="1">Uncharacterized protein</fullName>
    </submittedName>
</protein>
<name>A0A0F9FQP1_9ZZZZ</name>
<evidence type="ECO:0000313" key="1">
    <source>
        <dbReference type="EMBL" id="KKL53337.1"/>
    </source>
</evidence>
<accession>A0A0F9FQP1</accession>